<evidence type="ECO:0000256" key="3">
    <source>
        <dbReference type="ARBA" id="ARBA00022692"/>
    </source>
</evidence>
<dbReference type="InterPro" id="IPR035952">
    <property type="entry name" value="Rhomboid-like_sf"/>
</dbReference>
<protein>
    <submittedName>
        <fullName evidence="9">AWPM-19-like protein</fullName>
    </submittedName>
</protein>
<dbReference type="GO" id="GO:0016020">
    <property type="term" value="C:membrane"/>
    <property type="evidence" value="ECO:0007669"/>
    <property type="project" value="UniProtKB-SubCell"/>
</dbReference>
<dbReference type="AlphaFoldDB" id="A0A2U1MYT9"/>
<dbReference type="EMBL" id="PKPP01004027">
    <property type="protein sequence ID" value="PWA66430.1"/>
    <property type="molecule type" value="Genomic_DNA"/>
</dbReference>
<evidence type="ECO:0000313" key="9">
    <source>
        <dbReference type="EMBL" id="PWA66430.1"/>
    </source>
</evidence>
<feature type="region of interest" description="Disordered" evidence="6">
    <location>
        <begin position="81"/>
        <end position="102"/>
    </location>
</feature>
<proteinExistence type="inferred from homology"/>
<sequence>MAGPPICFKMCYKDPTVNPRVKDMYVCSVANSMTTNKTMIKCEIDLRSIFSHESERHKPSRFILRCSREKQLRSLDSCLGKSKDEASTKSSNNDLVSSATSEEISQPTQYLVKNELSKADDRIGSKSDYEDETSGLYIISTMVSINIAVYLFEIASPIKNSELELFSLPALYGAKINHLILYGEWWRLLTPMFLHTGILHIGLGCWALLTFGPQVCRAYGPFTFFLIYVLGGLSGNLTSFLHTPDPTVGGTGPVFAVIGAWLIYHYQNKDAMGKDVFESMYKKAVGATALGFVLSTFGPIDDWMHFGSAFTGIAYGFFTCPTLQIDDSSSETGKENGITLIRRNIDPRKSLVWMEVGKIGRGLMMPMMIANFVVYIIVVGLAAWSIDKYIDGQQDHPHLGGNPSTTYMLEFGLLGGATGLCSLVIGFMHLRAWRSASLASASSSAFISWAITAVAFGFAWKEIKMGGRRGKRLQTLELFITISAISQLLYLMLLHAGVFSKKYGPDYLTHRDDIVVHRVPAQSQPSTSSLE</sequence>
<dbReference type="Pfam" id="PF01694">
    <property type="entry name" value="Rhomboid"/>
    <property type="match status" value="1"/>
</dbReference>
<accession>A0A2U1MYT9</accession>
<evidence type="ECO:0000313" key="10">
    <source>
        <dbReference type="Proteomes" id="UP000245207"/>
    </source>
</evidence>
<evidence type="ECO:0000256" key="5">
    <source>
        <dbReference type="ARBA" id="ARBA00023136"/>
    </source>
</evidence>
<reference evidence="9 10" key="1">
    <citation type="journal article" date="2018" name="Mol. Plant">
        <title>The genome of Artemisia annua provides insight into the evolution of Asteraceae family and artemisinin biosynthesis.</title>
        <authorList>
            <person name="Shen Q."/>
            <person name="Zhang L."/>
            <person name="Liao Z."/>
            <person name="Wang S."/>
            <person name="Yan T."/>
            <person name="Shi P."/>
            <person name="Liu M."/>
            <person name="Fu X."/>
            <person name="Pan Q."/>
            <person name="Wang Y."/>
            <person name="Lv Z."/>
            <person name="Lu X."/>
            <person name="Zhang F."/>
            <person name="Jiang W."/>
            <person name="Ma Y."/>
            <person name="Chen M."/>
            <person name="Hao X."/>
            <person name="Li L."/>
            <person name="Tang Y."/>
            <person name="Lv G."/>
            <person name="Zhou Y."/>
            <person name="Sun X."/>
            <person name="Brodelius P.E."/>
            <person name="Rose J.K.C."/>
            <person name="Tang K."/>
        </authorList>
    </citation>
    <scope>NUCLEOTIDE SEQUENCE [LARGE SCALE GENOMIC DNA]</scope>
    <source>
        <strain evidence="10">cv. Huhao1</strain>
        <tissue evidence="9">Leaf</tissue>
    </source>
</reference>
<dbReference type="Gene3D" id="1.20.1540.10">
    <property type="entry name" value="Rhomboid-like"/>
    <property type="match status" value="1"/>
</dbReference>
<keyword evidence="5 7" id="KW-0472">Membrane</keyword>
<dbReference type="PANTHER" id="PTHR43731:SF30">
    <property type="entry name" value="RHOMBOID-LIKE PROTEIN 9, CHLOROPLASTIC"/>
    <property type="match status" value="1"/>
</dbReference>
<feature type="transmembrane region" description="Helical" evidence="7">
    <location>
        <begin position="218"/>
        <end position="241"/>
    </location>
</feature>
<comment type="subcellular location">
    <subcellularLocation>
        <location evidence="1">Membrane</location>
        <topology evidence="1">Multi-pass membrane protein</topology>
    </subcellularLocation>
</comment>
<keyword evidence="3 7" id="KW-0812">Transmembrane</keyword>
<dbReference type="InterPro" id="IPR050925">
    <property type="entry name" value="Rhomboid_protease_S54"/>
</dbReference>
<keyword evidence="10" id="KW-1185">Reference proteome</keyword>
<feature type="transmembrane region" description="Helical" evidence="7">
    <location>
        <begin position="192"/>
        <end position="211"/>
    </location>
</feature>
<dbReference type="Proteomes" id="UP000245207">
    <property type="component" value="Unassembled WGS sequence"/>
</dbReference>
<organism evidence="9 10">
    <name type="scientific">Artemisia annua</name>
    <name type="common">Sweet wormwood</name>
    <dbReference type="NCBI Taxonomy" id="35608"/>
    <lineage>
        <taxon>Eukaryota</taxon>
        <taxon>Viridiplantae</taxon>
        <taxon>Streptophyta</taxon>
        <taxon>Embryophyta</taxon>
        <taxon>Tracheophyta</taxon>
        <taxon>Spermatophyta</taxon>
        <taxon>Magnoliopsida</taxon>
        <taxon>eudicotyledons</taxon>
        <taxon>Gunneridae</taxon>
        <taxon>Pentapetalae</taxon>
        <taxon>asterids</taxon>
        <taxon>campanulids</taxon>
        <taxon>Asterales</taxon>
        <taxon>Asteraceae</taxon>
        <taxon>Asteroideae</taxon>
        <taxon>Anthemideae</taxon>
        <taxon>Artemisiinae</taxon>
        <taxon>Artemisia</taxon>
    </lineage>
</organism>
<dbReference type="GO" id="GO:0004252">
    <property type="term" value="F:serine-type endopeptidase activity"/>
    <property type="evidence" value="ECO:0007669"/>
    <property type="project" value="InterPro"/>
</dbReference>
<comment type="similarity">
    <text evidence="2">Belongs to the peptidase S54 family.</text>
</comment>
<dbReference type="STRING" id="35608.A0A2U1MYT9"/>
<evidence type="ECO:0000259" key="8">
    <source>
        <dbReference type="Pfam" id="PF01694"/>
    </source>
</evidence>
<feature type="transmembrane region" description="Helical" evidence="7">
    <location>
        <begin position="363"/>
        <end position="386"/>
    </location>
</feature>
<dbReference type="Pfam" id="PF05512">
    <property type="entry name" value="AWPM-19"/>
    <property type="match status" value="1"/>
</dbReference>
<feature type="transmembrane region" description="Helical" evidence="7">
    <location>
        <begin position="135"/>
        <end position="152"/>
    </location>
</feature>
<feature type="domain" description="Peptidase S54 rhomboid" evidence="8">
    <location>
        <begin position="183"/>
        <end position="321"/>
    </location>
</feature>
<feature type="transmembrane region" description="Helical" evidence="7">
    <location>
        <begin position="436"/>
        <end position="458"/>
    </location>
</feature>
<dbReference type="FunFam" id="1.20.1540.10:FF:000017">
    <property type="entry name" value="RHOMBOID-like protein 9, chloroplastic"/>
    <property type="match status" value="1"/>
</dbReference>
<dbReference type="OrthoDB" id="418595at2759"/>
<feature type="transmembrane region" description="Helical" evidence="7">
    <location>
        <begin position="407"/>
        <end position="430"/>
    </location>
</feature>
<dbReference type="InterPro" id="IPR022764">
    <property type="entry name" value="Peptidase_S54_rhomboid_dom"/>
</dbReference>
<feature type="compositionally biased region" description="Polar residues" evidence="6">
    <location>
        <begin position="88"/>
        <end position="102"/>
    </location>
</feature>
<name>A0A2U1MYT9_ARTAN</name>
<evidence type="ECO:0000256" key="4">
    <source>
        <dbReference type="ARBA" id="ARBA00022989"/>
    </source>
</evidence>
<evidence type="ECO:0000256" key="6">
    <source>
        <dbReference type="SAM" id="MobiDB-lite"/>
    </source>
</evidence>
<dbReference type="PANTHER" id="PTHR43731">
    <property type="entry name" value="RHOMBOID PROTEASE"/>
    <property type="match status" value="1"/>
</dbReference>
<keyword evidence="4 7" id="KW-1133">Transmembrane helix</keyword>
<feature type="transmembrane region" description="Helical" evidence="7">
    <location>
        <begin position="478"/>
        <end position="498"/>
    </location>
</feature>
<dbReference type="InterPro" id="IPR008390">
    <property type="entry name" value="AWPM-19"/>
</dbReference>
<dbReference type="SUPFAM" id="SSF144091">
    <property type="entry name" value="Rhomboid-like"/>
    <property type="match status" value="1"/>
</dbReference>
<feature type="transmembrane region" description="Helical" evidence="7">
    <location>
        <begin position="247"/>
        <end position="264"/>
    </location>
</feature>
<gene>
    <name evidence="9" type="ORF">CTI12_AA327290</name>
</gene>
<feature type="transmembrane region" description="Helical" evidence="7">
    <location>
        <begin position="284"/>
        <end position="300"/>
    </location>
</feature>
<evidence type="ECO:0000256" key="1">
    <source>
        <dbReference type="ARBA" id="ARBA00004141"/>
    </source>
</evidence>
<evidence type="ECO:0000256" key="7">
    <source>
        <dbReference type="SAM" id="Phobius"/>
    </source>
</evidence>
<evidence type="ECO:0000256" key="2">
    <source>
        <dbReference type="ARBA" id="ARBA00009045"/>
    </source>
</evidence>
<comment type="caution">
    <text evidence="9">The sequence shown here is derived from an EMBL/GenBank/DDBJ whole genome shotgun (WGS) entry which is preliminary data.</text>
</comment>